<organism evidence="1 2">
    <name type="scientific">Ramlibacter cellulosilyticus</name>
    <dbReference type="NCBI Taxonomy" id="2764187"/>
    <lineage>
        <taxon>Bacteria</taxon>
        <taxon>Pseudomonadati</taxon>
        <taxon>Pseudomonadota</taxon>
        <taxon>Betaproteobacteria</taxon>
        <taxon>Burkholderiales</taxon>
        <taxon>Comamonadaceae</taxon>
        <taxon>Ramlibacter</taxon>
    </lineage>
</organism>
<name>A0A923MNE2_9BURK</name>
<accession>A0A923MNE2</accession>
<sequence length="131" mass="14699">MKFRAFLVLVAVLLLLAAAVFAFREARWRSEYPLVDTTGTPSPDGAWTAEVRRLPEGLGLGSGVFLRKEGDLLRSLKPRLVFVGSCEPLSTRWFGQRRLVITCEVRSGEPVVMQELVEDVKIELVVDRHFG</sequence>
<gene>
    <name evidence="1" type="ORF">H8N03_02905</name>
</gene>
<comment type="caution">
    <text evidence="1">The sequence shown here is derived from an EMBL/GenBank/DDBJ whole genome shotgun (WGS) entry which is preliminary data.</text>
</comment>
<dbReference type="AlphaFoldDB" id="A0A923MNE2"/>
<dbReference type="RefSeq" id="WP_187074612.1">
    <property type="nucleotide sequence ID" value="NZ_JACORT010000001.1"/>
</dbReference>
<keyword evidence="2" id="KW-1185">Reference proteome</keyword>
<protein>
    <submittedName>
        <fullName evidence="1">Uncharacterized protein</fullName>
    </submittedName>
</protein>
<proteinExistence type="predicted"/>
<dbReference type="Proteomes" id="UP000608513">
    <property type="component" value="Unassembled WGS sequence"/>
</dbReference>
<reference evidence="1" key="1">
    <citation type="submission" date="2020-08" db="EMBL/GenBank/DDBJ databases">
        <title>Ramlibacter sp. USB13 16S ribosomal RNA gene genome sequencing and assembly.</title>
        <authorList>
            <person name="Kang M."/>
        </authorList>
    </citation>
    <scope>NUCLEOTIDE SEQUENCE</scope>
    <source>
        <strain evidence="1">USB13</strain>
    </source>
</reference>
<dbReference type="EMBL" id="JACORT010000001">
    <property type="protein sequence ID" value="MBC5781876.1"/>
    <property type="molecule type" value="Genomic_DNA"/>
</dbReference>
<evidence type="ECO:0000313" key="2">
    <source>
        <dbReference type="Proteomes" id="UP000608513"/>
    </source>
</evidence>
<evidence type="ECO:0000313" key="1">
    <source>
        <dbReference type="EMBL" id="MBC5781876.1"/>
    </source>
</evidence>